<evidence type="ECO:0000313" key="1">
    <source>
        <dbReference type="EMBL" id="KAK1863314.1"/>
    </source>
</evidence>
<dbReference type="Proteomes" id="UP000798662">
    <property type="component" value="Chromosome 2"/>
</dbReference>
<sequence length="304" mass="32418">MSRGDGRGVGGRTVDGRRLRCTGVVGSGGGGGVKARRVTTAASAGSGRSCQTRDRPFLRADGRRPPANSGFRLDEPQCLHHRRHFIHRRPCLLPIRLQRARDGGGRIDGGATAPVAVSIAAANVQGSAAMANTPSIRATTAPAATAVTHLHRDVAIPVLTPPRIHGRCVADVPRALVRARLRGGPMAHRRPTRSPSKRGAAQEYRRRPLLPLPPLLSLLLPPLLPPLPPLLPHVAAAATRRCGRTRGCRRTAGAVTCRQPYRARAVAARKARRWPMPQRGAALRAPSRPHPSTSTPLPPPLPPQ</sequence>
<evidence type="ECO:0000313" key="2">
    <source>
        <dbReference type="Proteomes" id="UP000798662"/>
    </source>
</evidence>
<protein>
    <submittedName>
        <fullName evidence="1">Uncharacterized protein</fullName>
    </submittedName>
</protein>
<dbReference type="EMBL" id="CM020619">
    <property type="protein sequence ID" value="KAK1863314.1"/>
    <property type="molecule type" value="Genomic_DNA"/>
</dbReference>
<organism evidence="1 2">
    <name type="scientific">Pyropia yezoensis</name>
    <name type="common">Susabi-nori</name>
    <name type="synonym">Porphyra yezoensis</name>
    <dbReference type="NCBI Taxonomy" id="2788"/>
    <lineage>
        <taxon>Eukaryota</taxon>
        <taxon>Rhodophyta</taxon>
        <taxon>Bangiophyceae</taxon>
        <taxon>Bangiales</taxon>
        <taxon>Bangiaceae</taxon>
        <taxon>Pyropia</taxon>
    </lineage>
</organism>
<name>A0ACC3BZ42_PYRYE</name>
<reference evidence="1" key="1">
    <citation type="submission" date="2019-11" db="EMBL/GenBank/DDBJ databases">
        <title>Nori genome reveals adaptations in red seaweeds to the harsh intertidal environment.</title>
        <authorList>
            <person name="Wang D."/>
            <person name="Mao Y."/>
        </authorList>
    </citation>
    <scope>NUCLEOTIDE SEQUENCE</scope>
    <source>
        <tissue evidence="1">Gametophyte</tissue>
    </source>
</reference>
<accession>A0ACC3BZ42</accession>
<gene>
    <name evidence="1" type="ORF">I4F81_005872</name>
</gene>
<keyword evidence="2" id="KW-1185">Reference proteome</keyword>
<comment type="caution">
    <text evidence="1">The sequence shown here is derived from an EMBL/GenBank/DDBJ whole genome shotgun (WGS) entry which is preliminary data.</text>
</comment>
<proteinExistence type="predicted"/>